<dbReference type="PANTHER" id="PTHR35093:SF8">
    <property type="entry name" value="OUTER MEMBRANE PROTEIN NMB0088-RELATED"/>
    <property type="match status" value="1"/>
</dbReference>
<evidence type="ECO:0000256" key="1">
    <source>
        <dbReference type="ARBA" id="ARBA00004571"/>
    </source>
</evidence>
<evidence type="ECO:0000256" key="7">
    <source>
        <dbReference type="ARBA" id="ARBA00023237"/>
    </source>
</evidence>
<dbReference type="SUPFAM" id="SSF56935">
    <property type="entry name" value="Porins"/>
    <property type="match status" value="1"/>
</dbReference>
<keyword evidence="5 8" id="KW-0732">Signal</keyword>
<keyword evidence="7" id="KW-0998">Cell outer membrane</keyword>
<proteinExistence type="inferred from homology"/>
<dbReference type="RefSeq" id="WP_200283129.1">
    <property type="nucleotide sequence ID" value="NZ_JAENII010000019.1"/>
</dbReference>
<keyword evidence="6" id="KW-0472">Membrane</keyword>
<comment type="similarity">
    <text evidence="2">Belongs to the OmpP1/FadL family.</text>
</comment>
<accession>A0A934RG57</accession>
<organism evidence="9 10">
    <name type="scientific">Haloferula rosea</name>
    <dbReference type="NCBI Taxonomy" id="490093"/>
    <lineage>
        <taxon>Bacteria</taxon>
        <taxon>Pseudomonadati</taxon>
        <taxon>Verrucomicrobiota</taxon>
        <taxon>Verrucomicrobiia</taxon>
        <taxon>Verrucomicrobiales</taxon>
        <taxon>Verrucomicrobiaceae</taxon>
        <taxon>Haloferula</taxon>
    </lineage>
</organism>
<evidence type="ECO:0000256" key="8">
    <source>
        <dbReference type="SAM" id="SignalP"/>
    </source>
</evidence>
<evidence type="ECO:0000256" key="3">
    <source>
        <dbReference type="ARBA" id="ARBA00022452"/>
    </source>
</evidence>
<dbReference type="Gene3D" id="2.40.160.60">
    <property type="entry name" value="Outer membrane protein transport protein (OMPP1/FadL/TodX)"/>
    <property type="match status" value="1"/>
</dbReference>
<evidence type="ECO:0000313" key="10">
    <source>
        <dbReference type="Proteomes" id="UP000658278"/>
    </source>
</evidence>
<dbReference type="GO" id="GO:0009279">
    <property type="term" value="C:cell outer membrane"/>
    <property type="evidence" value="ECO:0007669"/>
    <property type="project" value="UniProtKB-SubCell"/>
</dbReference>
<gene>
    <name evidence="9" type="ORF">JIN81_17740</name>
</gene>
<sequence length="406" mass="43641">MKPTTTAVFTALALSSLAQGAGFQLQERSTRGLGRAFSGEAAIADDASVLASNPAGMLLVPGDTAISVGLSGIFPDVDVDGVFTPTGAPGGIPTSARGVADDAVVPYLYLTQKLNDKVSVGFGSYTTFGLATNYPLNFAARSLADKSELKTVNFNPSIAYRFNSQWSIGVGFNALYGEGKLNSTFPNSIPILDLAGDDWGFGYNLGLMFEWSDSTRFGLHYRSEVDLTLEGRVVSGAAAIWNGPGIVDVTLPDSLEFSAYHEINDRWAIHGDVVWTGWSDFQQLQPIVFGAPVQPPATIENWKDVYRFALGTTWQATDRVTLRAGVAYDQSPVEPQFLTLRIPDSDRLWVSVGMSYQFNACWAIDLAYTHLFTDSVRINETTAAGNFTGTAEGSTHLVALGLSGHF</sequence>
<protein>
    <submittedName>
        <fullName evidence="9">Transporter</fullName>
    </submittedName>
</protein>
<dbReference type="Proteomes" id="UP000658278">
    <property type="component" value="Unassembled WGS sequence"/>
</dbReference>
<comment type="caution">
    <text evidence="9">The sequence shown here is derived from an EMBL/GenBank/DDBJ whole genome shotgun (WGS) entry which is preliminary data.</text>
</comment>
<reference evidence="9" key="1">
    <citation type="submission" date="2021-01" db="EMBL/GenBank/DDBJ databases">
        <title>Modified the classification status of verrucomicrobia.</title>
        <authorList>
            <person name="Feng X."/>
        </authorList>
    </citation>
    <scope>NUCLEOTIDE SEQUENCE</scope>
    <source>
        <strain evidence="9">KCTC 22201</strain>
    </source>
</reference>
<feature type="chain" id="PRO_5036700717" evidence="8">
    <location>
        <begin position="21"/>
        <end position="406"/>
    </location>
</feature>
<evidence type="ECO:0000256" key="6">
    <source>
        <dbReference type="ARBA" id="ARBA00023136"/>
    </source>
</evidence>
<evidence type="ECO:0000256" key="2">
    <source>
        <dbReference type="ARBA" id="ARBA00008163"/>
    </source>
</evidence>
<dbReference type="AlphaFoldDB" id="A0A934RG57"/>
<evidence type="ECO:0000313" key="9">
    <source>
        <dbReference type="EMBL" id="MBK1828882.1"/>
    </source>
</evidence>
<dbReference type="PANTHER" id="PTHR35093">
    <property type="entry name" value="OUTER MEMBRANE PROTEIN NMB0088-RELATED"/>
    <property type="match status" value="1"/>
</dbReference>
<comment type="subcellular location">
    <subcellularLocation>
        <location evidence="1">Cell outer membrane</location>
        <topology evidence="1">Multi-pass membrane protein</topology>
    </subcellularLocation>
</comment>
<feature type="signal peptide" evidence="8">
    <location>
        <begin position="1"/>
        <end position="20"/>
    </location>
</feature>
<name>A0A934RG57_9BACT</name>
<keyword evidence="3" id="KW-1134">Transmembrane beta strand</keyword>
<keyword evidence="4" id="KW-0812">Transmembrane</keyword>
<evidence type="ECO:0000256" key="4">
    <source>
        <dbReference type="ARBA" id="ARBA00022692"/>
    </source>
</evidence>
<dbReference type="EMBL" id="JAENII010000019">
    <property type="protein sequence ID" value="MBK1828882.1"/>
    <property type="molecule type" value="Genomic_DNA"/>
</dbReference>
<dbReference type="GO" id="GO:0015483">
    <property type="term" value="F:long-chain fatty acid transporting porin activity"/>
    <property type="evidence" value="ECO:0007669"/>
    <property type="project" value="TreeGrafter"/>
</dbReference>
<dbReference type="InterPro" id="IPR005017">
    <property type="entry name" value="OMPP1/FadL/TodX"/>
</dbReference>
<keyword evidence="10" id="KW-1185">Reference proteome</keyword>
<evidence type="ECO:0000256" key="5">
    <source>
        <dbReference type="ARBA" id="ARBA00022729"/>
    </source>
</evidence>
<dbReference type="Pfam" id="PF03349">
    <property type="entry name" value="Toluene_X"/>
    <property type="match status" value="1"/>
</dbReference>